<sequence>DLDAIIMLGQITLEFIPPENPQRCSALIDLAGLLSERFNNEGRKEDLEELISLTSALERIPPPDRCRPLLNLANALHEQFQTQGTRNSVIEAISLARAAWSLCTPGH</sequence>
<proteinExistence type="predicted"/>
<gene>
    <name evidence="1" type="ORF">PISMIDRAFT_80236</name>
</gene>
<dbReference type="HOGENOM" id="CLU_001305_4_0_1"/>
<organism evidence="1 2">
    <name type="scientific">Pisolithus microcarpus 441</name>
    <dbReference type="NCBI Taxonomy" id="765257"/>
    <lineage>
        <taxon>Eukaryota</taxon>
        <taxon>Fungi</taxon>
        <taxon>Dikarya</taxon>
        <taxon>Basidiomycota</taxon>
        <taxon>Agaricomycotina</taxon>
        <taxon>Agaricomycetes</taxon>
        <taxon>Agaricomycetidae</taxon>
        <taxon>Boletales</taxon>
        <taxon>Sclerodermatineae</taxon>
        <taxon>Pisolithaceae</taxon>
        <taxon>Pisolithus</taxon>
    </lineage>
</organism>
<reference evidence="2" key="2">
    <citation type="submission" date="2015-01" db="EMBL/GenBank/DDBJ databases">
        <title>Evolutionary Origins and Diversification of the Mycorrhizal Mutualists.</title>
        <authorList>
            <consortium name="DOE Joint Genome Institute"/>
            <consortium name="Mycorrhizal Genomics Consortium"/>
            <person name="Kohler A."/>
            <person name="Kuo A."/>
            <person name="Nagy L.G."/>
            <person name="Floudas D."/>
            <person name="Copeland A."/>
            <person name="Barry K.W."/>
            <person name="Cichocki N."/>
            <person name="Veneault-Fourrey C."/>
            <person name="LaButti K."/>
            <person name="Lindquist E.A."/>
            <person name="Lipzen A."/>
            <person name="Lundell T."/>
            <person name="Morin E."/>
            <person name="Murat C."/>
            <person name="Riley R."/>
            <person name="Ohm R."/>
            <person name="Sun H."/>
            <person name="Tunlid A."/>
            <person name="Henrissat B."/>
            <person name="Grigoriev I.V."/>
            <person name="Hibbett D.S."/>
            <person name="Martin F."/>
        </authorList>
    </citation>
    <scope>NUCLEOTIDE SEQUENCE [LARGE SCALE GENOMIC DNA]</scope>
    <source>
        <strain evidence="2">441</strain>
    </source>
</reference>
<dbReference type="Proteomes" id="UP000054018">
    <property type="component" value="Unassembled WGS sequence"/>
</dbReference>
<reference evidence="1 2" key="1">
    <citation type="submission" date="2014-04" db="EMBL/GenBank/DDBJ databases">
        <authorList>
            <consortium name="DOE Joint Genome Institute"/>
            <person name="Kuo A."/>
            <person name="Kohler A."/>
            <person name="Costa M.D."/>
            <person name="Nagy L.G."/>
            <person name="Floudas D."/>
            <person name="Copeland A."/>
            <person name="Barry K.W."/>
            <person name="Cichocki N."/>
            <person name="Veneault-Fourrey C."/>
            <person name="LaButti K."/>
            <person name="Lindquist E.A."/>
            <person name="Lipzen A."/>
            <person name="Lundell T."/>
            <person name="Morin E."/>
            <person name="Murat C."/>
            <person name="Sun H."/>
            <person name="Tunlid A."/>
            <person name="Henrissat B."/>
            <person name="Grigoriev I.V."/>
            <person name="Hibbett D.S."/>
            <person name="Martin F."/>
            <person name="Nordberg H.P."/>
            <person name="Cantor M.N."/>
            <person name="Hua S.X."/>
        </authorList>
    </citation>
    <scope>NUCLEOTIDE SEQUENCE [LARGE SCALE GENOMIC DNA]</scope>
    <source>
        <strain evidence="1 2">441</strain>
    </source>
</reference>
<dbReference type="AlphaFoldDB" id="A0A0C9YT23"/>
<dbReference type="OrthoDB" id="2610845at2759"/>
<accession>A0A0C9YT23</accession>
<feature type="non-terminal residue" evidence="1">
    <location>
        <position position="1"/>
    </location>
</feature>
<protein>
    <submittedName>
        <fullName evidence="1">Uncharacterized protein</fullName>
    </submittedName>
</protein>
<keyword evidence="2" id="KW-1185">Reference proteome</keyword>
<feature type="non-terminal residue" evidence="1">
    <location>
        <position position="107"/>
    </location>
</feature>
<evidence type="ECO:0000313" key="1">
    <source>
        <dbReference type="EMBL" id="KIK11028.1"/>
    </source>
</evidence>
<name>A0A0C9YT23_9AGAM</name>
<evidence type="ECO:0000313" key="2">
    <source>
        <dbReference type="Proteomes" id="UP000054018"/>
    </source>
</evidence>
<dbReference type="EMBL" id="KN834325">
    <property type="protein sequence ID" value="KIK11028.1"/>
    <property type="molecule type" value="Genomic_DNA"/>
</dbReference>